<dbReference type="InterPro" id="IPR020846">
    <property type="entry name" value="MFS_dom"/>
</dbReference>
<accession>A0A2R5G269</accession>
<comment type="caution">
    <text evidence="11">The sequence shown here is derived from an EMBL/GenBank/DDBJ whole genome shotgun (WGS) entry which is preliminary data.</text>
</comment>
<feature type="signal peptide" evidence="9">
    <location>
        <begin position="1"/>
        <end position="23"/>
    </location>
</feature>
<feature type="transmembrane region" description="Helical" evidence="8">
    <location>
        <begin position="214"/>
        <end position="233"/>
    </location>
</feature>
<evidence type="ECO:0000256" key="4">
    <source>
        <dbReference type="ARBA" id="ARBA00022989"/>
    </source>
</evidence>
<dbReference type="OrthoDB" id="3639251at2759"/>
<keyword evidence="12" id="KW-1185">Reference proteome</keyword>
<evidence type="ECO:0000259" key="10">
    <source>
        <dbReference type="PROSITE" id="PS50850"/>
    </source>
</evidence>
<evidence type="ECO:0000256" key="2">
    <source>
        <dbReference type="ARBA" id="ARBA00022448"/>
    </source>
</evidence>
<feature type="transmembrane region" description="Helical" evidence="8">
    <location>
        <begin position="364"/>
        <end position="381"/>
    </location>
</feature>
<dbReference type="InterPro" id="IPR044770">
    <property type="entry name" value="MFS_spinster-like"/>
</dbReference>
<dbReference type="PANTHER" id="PTHR23505:SF79">
    <property type="entry name" value="PROTEIN SPINSTER"/>
    <property type="match status" value="1"/>
</dbReference>
<evidence type="ECO:0000256" key="6">
    <source>
        <dbReference type="ARBA" id="ARBA00024338"/>
    </source>
</evidence>
<keyword evidence="3 8" id="KW-0812">Transmembrane</keyword>
<dbReference type="SUPFAM" id="SSF103473">
    <property type="entry name" value="MFS general substrate transporter"/>
    <property type="match status" value="1"/>
</dbReference>
<keyword evidence="2" id="KW-0813">Transport</keyword>
<dbReference type="InterPro" id="IPR011701">
    <property type="entry name" value="MFS"/>
</dbReference>
<feature type="transmembrane region" description="Helical" evidence="8">
    <location>
        <begin position="188"/>
        <end position="208"/>
    </location>
</feature>
<evidence type="ECO:0000256" key="5">
    <source>
        <dbReference type="ARBA" id="ARBA00023136"/>
    </source>
</evidence>
<feature type="transmembrane region" description="Helical" evidence="8">
    <location>
        <begin position="485"/>
        <end position="511"/>
    </location>
</feature>
<feature type="transmembrane region" description="Helical" evidence="8">
    <location>
        <begin position="393"/>
        <end position="414"/>
    </location>
</feature>
<dbReference type="Proteomes" id="UP000241890">
    <property type="component" value="Unassembled WGS sequence"/>
</dbReference>
<sequence length="528" mass="56097">MPVDSRAKRVGLALLLLVYTCNQWSRYSIVFLGGVATPECPARTSEDVCAVKEVPLCPEFQCVSEECRACQSCLDDAGTEHFNLKYAACISSTQYGILAGYGYMVIFCVTGLAAGRAADLYNRKHVIAAAAAGWALFTALQGLSSNFGVLLLSRVGMAFCQAFSSPPSLSLIADLFPSDERAQANGIYSFGIYLGNGLSSLSLVMAQLFGWRAASLVIGFASMLSSLLLAVFVSEPRFDATAAPAAVAATVSTSSEQASVSGSNHGAQTPLLQDHDHHREGESHADAGEHDEECELPPPPPVTQGKAMSLGATLSIIVSDRPTLFLFIAAPLRFLGGFAVGAFLPQYFNRRFPSYSSQYSTLNAILLSVAGASSAYLGGFLSDRWRRTDPRGAAWVPAIAGACGFIPFLGVLFADNFYLAMFSLMLEYLIAEGWFGPAISILQSRLPGTVRGTSISIYMFVAGLVGSLAPSALGKLDDGVSWTGLRFYLALFVGVSYLGSSLAFIAVACVLHDPAPIDSHASLRRHDS</sequence>
<dbReference type="InterPro" id="IPR036259">
    <property type="entry name" value="MFS_trans_sf"/>
</dbReference>
<keyword evidence="4 8" id="KW-1133">Transmembrane helix</keyword>
<gene>
    <name evidence="11" type="ORF">FCC1311_013172</name>
</gene>
<feature type="transmembrane region" description="Helical" evidence="8">
    <location>
        <begin position="454"/>
        <end position="473"/>
    </location>
</feature>
<dbReference type="InParanoid" id="A0A2R5G269"/>
<reference evidence="11 12" key="1">
    <citation type="submission" date="2017-12" db="EMBL/GenBank/DDBJ databases">
        <title>Sequencing, de novo assembly and annotation of complete genome of a new Thraustochytrid species, strain FCC1311.</title>
        <authorList>
            <person name="Sedici K."/>
            <person name="Godart F."/>
            <person name="Aiese Cigliano R."/>
            <person name="Sanseverino W."/>
            <person name="Barakat M."/>
            <person name="Ortet P."/>
            <person name="Marechal E."/>
            <person name="Cagnac O."/>
            <person name="Amato A."/>
        </authorList>
    </citation>
    <scope>NUCLEOTIDE SEQUENCE [LARGE SCALE GENOMIC DNA]</scope>
</reference>
<feature type="chain" id="PRO_5015336037" evidence="9">
    <location>
        <begin position="24"/>
        <end position="528"/>
    </location>
</feature>
<dbReference type="AlphaFoldDB" id="A0A2R5G269"/>
<organism evidence="11 12">
    <name type="scientific">Hondaea fermentalgiana</name>
    <dbReference type="NCBI Taxonomy" id="2315210"/>
    <lineage>
        <taxon>Eukaryota</taxon>
        <taxon>Sar</taxon>
        <taxon>Stramenopiles</taxon>
        <taxon>Bigyra</taxon>
        <taxon>Labyrinthulomycetes</taxon>
        <taxon>Thraustochytrida</taxon>
        <taxon>Thraustochytriidae</taxon>
        <taxon>Hondaea</taxon>
    </lineage>
</organism>
<dbReference type="Gene3D" id="1.20.1250.20">
    <property type="entry name" value="MFS general substrate transporter like domains"/>
    <property type="match status" value="1"/>
</dbReference>
<feature type="transmembrane region" description="Helical" evidence="8">
    <location>
        <begin position="420"/>
        <end position="442"/>
    </location>
</feature>
<comment type="similarity">
    <text evidence="6">Belongs to the major facilitator superfamily. Spinster (TC 2.A.1.49) family.</text>
</comment>
<dbReference type="Pfam" id="PF07690">
    <property type="entry name" value="MFS_1"/>
    <property type="match status" value="1"/>
</dbReference>
<keyword evidence="9" id="KW-0732">Signal</keyword>
<comment type="subcellular location">
    <subcellularLocation>
        <location evidence="1">Membrane</location>
        <topology evidence="1">Multi-pass membrane protein</topology>
    </subcellularLocation>
</comment>
<evidence type="ECO:0000256" key="7">
    <source>
        <dbReference type="SAM" id="MobiDB-lite"/>
    </source>
</evidence>
<evidence type="ECO:0000256" key="3">
    <source>
        <dbReference type="ARBA" id="ARBA00022692"/>
    </source>
</evidence>
<evidence type="ECO:0000256" key="1">
    <source>
        <dbReference type="ARBA" id="ARBA00004141"/>
    </source>
</evidence>
<dbReference type="GO" id="GO:0016020">
    <property type="term" value="C:membrane"/>
    <property type="evidence" value="ECO:0007669"/>
    <property type="project" value="UniProtKB-SubCell"/>
</dbReference>
<dbReference type="EMBL" id="BEYU01000011">
    <property type="protein sequence ID" value="GBG25100.1"/>
    <property type="molecule type" value="Genomic_DNA"/>
</dbReference>
<protein>
    <submittedName>
        <fullName evidence="11">Hexuronate transporter</fullName>
    </submittedName>
</protein>
<feature type="region of interest" description="Disordered" evidence="7">
    <location>
        <begin position="277"/>
        <end position="302"/>
    </location>
</feature>
<evidence type="ECO:0000313" key="11">
    <source>
        <dbReference type="EMBL" id="GBG25100.1"/>
    </source>
</evidence>
<dbReference type="GO" id="GO:0022857">
    <property type="term" value="F:transmembrane transporter activity"/>
    <property type="evidence" value="ECO:0007669"/>
    <property type="project" value="InterPro"/>
</dbReference>
<keyword evidence="5 8" id="KW-0472">Membrane</keyword>
<evidence type="ECO:0000256" key="8">
    <source>
        <dbReference type="SAM" id="Phobius"/>
    </source>
</evidence>
<feature type="transmembrane region" description="Helical" evidence="8">
    <location>
        <begin position="324"/>
        <end position="344"/>
    </location>
</feature>
<dbReference type="PANTHER" id="PTHR23505">
    <property type="entry name" value="SPINSTER"/>
    <property type="match status" value="1"/>
</dbReference>
<proteinExistence type="inferred from homology"/>
<evidence type="ECO:0000313" key="12">
    <source>
        <dbReference type="Proteomes" id="UP000241890"/>
    </source>
</evidence>
<feature type="compositionally biased region" description="Basic and acidic residues" evidence="7">
    <location>
        <begin position="277"/>
        <end position="288"/>
    </location>
</feature>
<evidence type="ECO:0000256" key="9">
    <source>
        <dbReference type="SAM" id="SignalP"/>
    </source>
</evidence>
<feature type="transmembrane region" description="Helical" evidence="8">
    <location>
        <begin position="126"/>
        <end position="143"/>
    </location>
</feature>
<dbReference type="PROSITE" id="PS50850">
    <property type="entry name" value="MFS"/>
    <property type="match status" value="1"/>
</dbReference>
<name>A0A2R5G269_9STRA</name>
<feature type="transmembrane region" description="Helical" evidence="8">
    <location>
        <begin position="95"/>
        <end position="114"/>
    </location>
</feature>
<feature type="domain" description="Major facilitator superfamily (MFS) profile" evidence="10">
    <location>
        <begin position="14"/>
        <end position="511"/>
    </location>
</feature>